<evidence type="ECO:0000256" key="3">
    <source>
        <dbReference type="ARBA" id="ARBA00012438"/>
    </source>
</evidence>
<gene>
    <name evidence="19" type="primary">phoR</name>
    <name evidence="19" type="ORF">HHL10_10425</name>
</gene>
<dbReference type="FunFam" id="1.10.287.130:FF:000001">
    <property type="entry name" value="Two-component sensor histidine kinase"/>
    <property type="match status" value="1"/>
</dbReference>
<dbReference type="SMART" id="SM00388">
    <property type="entry name" value="HisKA"/>
    <property type="match status" value="1"/>
</dbReference>
<evidence type="ECO:0000313" key="20">
    <source>
        <dbReference type="Proteomes" id="UP000574067"/>
    </source>
</evidence>
<dbReference type="GO" id="GO:0006817">
    <property type="term" value="P:phosphate ion transport"/>
    <property type="evidence" value="ECO:0007669"/>
    <property type="project" value="UniProtKB-KW"/>
</dbReference>
<dbReference type="NCBIfam" id="TIGR02966">
    <property type="entry name" value="phoR_proteo"/>
    <property type="match status" value="1"/>
</dbReference>
<dbReference type="Pfam" id="PF00512">
    <property type="entry name" value="HisKA"/>
    <property type="match status" value="1"/>
</dbReference>
<dbReference type="InterPro" id="IPR003661">
    <property type="entry name" value="HisK_dim/P_dom"/>
</dbReference>
<evidence type="ECO:0000259" key="18">
    <source>
        <dbReference type="PROSITE" id="PS50109"/>
    </source>
</evidence>
<dbReference type="InterPro" id="IPR021766">
    <property type="entry name" value="PhoR_N"/>
</dbReference>
<dbReference type="FunFam" id="3.30.565.10:FF:000006">
    <property type="entry name" value="Sensor histidine kinase WalK"/>
    <property type="match status" value="1"/>
</dbReference>
<dbReference type="InterPro" id="IPR050351">
    <property type="entry name" value="BphY/WalK/GraS-like"/>
</dbReference>
<evidence type="ECO:0000256" key="12">
    <source>
        <dbReference type="ARBA" id="ARBA00022777"/>
    </source>
</evidence>
<dbReference type="Pfam" id="PF02518">
    <property type="entry name" value="HATPase_c"/>
    <property type="match status" value="1"/>
</dbReference>
<keyword evidence="6" id="KW-1003">Cell membrane</keyword>
<comment type="catalytic activity">
    <reaction evidence="1">
        <text>ATP + protein L-histidine = ADP + protein N-phospho-L-histidine.</text>
        <dbReference type="EC" id="2.7.13.3"/>
    </reaction>
</comment>
<comment type="function">
    <text evidence="17">Member of the two-component regulatory system PhoR/PhoB involved in the phosphate regulon genes expression. PhoR may function as a membrane-associated protein kinase that phosphorylates PhoB in response to environmental signals.</text>
</comment>
<evidence type="ECO:0000256" key="6">
    <source>
        <dbReference type="ARBA" id="ARBA00022475"/>
    </source>
</evidence>
<evidence type="ECO:0000256" key="11">
    <source>
        <dbReference type="ARBA" id="ARBA00022741"/>
    </source>
</evidence>
<dbReference type="RefSeq" id="WP_169160306.1">
    <property type="nucleotide sequence ID" value="NZ_JABBFW010000006.1"/>
</dbReference>
<keyword evidence="13" id="KW-0067">ATP-binding</keyword>
<evidence type="ECO:0000256" key="15">
    <source>
        <dbReference type="ARBA" id="ARBA00023012"/>
    </source>
</evidence>
<dbReference type="InterPro" id="IPR035965">
    <property type="entry name" value="PAS-like_dom_sf"/>
</dbReference>
<comment type="subcellular location">
    <subcellularLocation>
        <location evidence="2">Cell inner membrane</location>
        <topology evidence="2">Multi-pass membrane protein</topology>
    </subcellularLocation>
</comment>
<dbReference type="SUPFAM" id="SSF55785">
    <property type="entry name" value="PYP-like sensor domain (PAS domain)"/>
    <property type="match status" value="1"/>
</dbReference>
<evidence type="ECO:0000256" key="5">
    <source>
        <dbReference type="ARBA" id="ARBA00022448"/>
    </source>
</evidence>
<keyword evidence="14" id="KW-1133">Transmembrane helix</keyword>
<comment type="caution">
    <text evidence="19">The sequence shown here is derived from an EMBL/GenBank/DDBJ whole genome shotgun (WGS) entry which is preliminary data.</text>
</comment>
<dbReference type="CDD" id="cd00082">
    <property type="entry name" value="HisKA"/>
    <property type="match status" value="1"/>
</dbReference>
<dbReference type="InterPro" id="IPR003594">
    <property type="entry name" value="HATPase_dom"/>
</dbReference>
<dbReference type="Gene3D" id="1.10.287.130">
    <property type="match status" value="1"/>
</dbReference>
<dbReference type="GO" id="GO:0005524">
    <property type="term" value="F:ATP binding"/>
    <property type="evidence" value="ECO:0007669"/>
    <property type="project" value="UniProtKB-KW"/>
</dbReference>
<dbReference type="PRINTS" id="PR00344">
    <property type="entry name" value="BCTRLSENSOR"/>
</dbReference>
<keyword evidence="9" id="KW-0808">Transferase</keyword>
<evidence type="ECO:0000256" key="10">
    <source>
        <dbReference type="ARBA" id="ARBA00022692"/>
    </source>
</evidence>
<dbReference type="SUPFAM" id="SSF55874">
    <property type="entry name" value="ATPase domain of HSP90 chaperone/DNA topoisomerase II/histidine kinase"/>
    <property type="match status" value="1"/>
</dbReference>
<keyword evidence="8" id="KW-0592">Phosphate transport</keyword>
<dbReference type="GO" id="GO:0016036">
    <property type="term" value="P:cellular response to phosphate starvation"/>
    <property type="evidence" value="ECO:0007669"/>
    <property type="project" value="TreeGrafter"/>
</dbReference>
<dbReference type="GO" id="GO:0000155">
    <property type="term" value="F:phosphorelay sensor kinase activity"/>
    <property type="evidence" value="ECO:0007669"/>
    <property type="project" value="InterPro"/>
</dbReference>
<evidence type="ECO:0000256" key="17">
    <source>
        <dbReference type="ARBA" id="ARBA00025207"/>
    </source>
</evidence>
<sequence length="450" mass="48951">MRYLFGRPLGAVSAWALGSGAGALIGATLGETLPGLVAGGGAGVLLQASLDALRGQRLMRWIRGAQDSTAPRDTGFWGELAYRIERALRQRERQLAQERAQHAQFLNAIDASPNGVLLLDGNDAIVWCNPAAADHFSVDPERDHLQRITNLVRAPGFVALLQAEEASAQPLLLSDLRRPGTLAVLLRRYGPGLKLVLSQDVTERERHEAMRRDFVANVSHEIRTPLTALSGFVETMQSLPLSEPDRARVLAMMAQQTSRMRTLVDDLLTLARLEGSPRPAPDHWFALDPLLEQVQVRTQSLSGARHALRFPEVSGIELAGSEGEIDSALTNLLSNAVRYTPEGGQISVTLRRLDDGRLEVAVRDSGIGIAREHLPRLAERFYRVDGSRSRDTGGTGLGLSIVKHVAQRHGGELGIDSAPGKGSTFRLLLPPARVRQAQGALDQRAEVARR</sequence>
<dbReference type="Gene3D" id="3.30.450.20">
    <property type="entry name" value="PAS domain"/>
    <property type="match status" value="1"/>
</dbReference>
<keyword evidence="11" id="KW-0547">Nucleotide-binding</keyword>
<keyword evidence="7" id="KW-0597">Phosphoprotein</keyword>
<dbReference type="SMART" id="SM00091">
    <property type="entry name" value="PAS"/>
    <property type="match status" value="1"/>
</dbReference>
<evidence type="ECO:0000256" key="4">
    <source>
        <dbReference type="ARBA" id="ARBA00019665"/>
    </source>
</evidence>
<evidence type="ECO:0000256" key="14">
    <source>
        <dbReference type="ARBA" id="ARBA00022989"/>
    </source>
</evidence>
<dbReference type="Proteomes" id="UP000574067">
    <property type="component" value="Unassembled WGS sequence"/>
</dbReference>
<dbReference type="Pfam" id="PF13188">
    <property type="entry name" value="PAS_8"/>
    <property type="match status" value="1"/>
</dbReference>
<keyword evidence="12 19" id="KW-0418">Kinase</keyword>
<protein>
    <recommendedName>
        <fullName evidence="4">Phosphate regulon sensor protein PhoR</fullName>
        <ecNumber evidence="3">2.7.13.3</ecNumber>
    </recommendedName>
</protein>
<evidence type="ECO:0000256" key="9">
    <source>
        <dbReference type="ARBA" id="ARBA00022679"/>
    </source>
</evidence>
<dbReference type="InterPro" id="IPR036890">
    <property type="entry name" value="HATPase_C_sf"/>
</dbReference>
<name>A0A848F9J3_9BURK</name>
<reference evidence="19 20" key="1">
    <citation type="submission" date="2020-04" db="EMBL/GenBank/DDBJ databases">
        <title>Azohydromonas sp. isolated from soil.</title>
        <authorList>
            <person name="Dahal R.H."/>
        </authorList>
    </citation>
    <scope>NUCLEOTIDE SEQUENCE [LARGE SCALE GENOMIC DNA]</scope>
    <source>
        <strain evidence="19 20">G-1-1-14</strain>
    </source>
</reference>
<dbReference type="PROSITE" id="PS50109">
    <property type="entry name" value="HIS_KIN"/>
    <property type="match status" value="1"/>
</dbReference>
<dbReference type="InterPro" id="IPR014310">
    <property type="entry name" value="Sig_transdc_His_kinase_PhoR"/>
</dbReference>
<dbReference type="InterPro" id="IPR004358">
    <property type="entry name" value="Sig_transdc_His_kin-like_C"/>
</dbReference>
<feature type="domain" description="Histidine kinase" evidence="18">
    <location>
        <begin position="217"/>
        <end position="433"/>
    </location>
</feature>
<dbReference type="GO" id="GO:0005886">
    <property type="term" value="C:plasma membrane"/>
    <property type="evidence" value="ECO:0007669"/>
    <property type="project" value="UniProtKB-SubCell"/>
</dbReference>
<dbReference type="PANTHER" id="PTHR45453:SF1">
    <property type="entry name" value="PHOSPHATE REGULON SENSOR PROTEIN PHOR"/>
    <property type="match status" value="1"/>
</dbReference>
<dbReference type="PANTHER" id="PTHR45453">
    <property type="entry name" value="PHOSPHATE REGULON SENSOR PROTEIN PHOR"/>
    <property type="match status" value="1"/>
</dbReference>
<proteinExistence type="predicted"/>
<dbReference type="InterPro" id="IPR036097">
    <property type="entry name" value="HisK_dim/P_sf"/>
</dbReference>
<organism evidence="19 20">
    <name type="scientific">Azohydromonas caseinilytica</name>
    <dbReference type="NCBI Taxonomy" id="2728836"/>
    <lineage>
        <taxon>Bacteria</taxon>
        <taxon>Pseudomonadati</taxon>
        <taxon>Pseudomonadota</taxon>
        <taxon>Betaproteobacteria</taxon>
        <taxon>Burkholderiales</taxon>
        <taxon>Sphaerotilaceae</taxon>
        <taxon>Azohydromonas</taxon>
    </lineage>
</organism>
<dbReference type="Pfam" id="PF11808">
    <property type="entry name" value="PhoR"/>
    <property type="match status" value="1"/>
</dbReference>
<dbReference type="EMBL" id="JABBFW010000006">
    <property type="protein sequence ID" value="NML15395.1"/>
    <property type="molecule type" value="Genomic_DNA"/>
</dbReference>
<evidence type="ECO:0000256" key="13">
    <source>
        <dbReference type="ARBA" id="ARBA00022840"/>
    </source>
</evidence>
<accession>A0A848F9J3</accession>
<dbReference type="Gene3D" id="3.30.565.10">
    <property type="entry name" value="Histidine kinase-like ATPase, C-terminal domain"/>
    <property type="match status" value="1"/>
</dbReference>
<evidence type="ECO:0000313" key="19">
    <source>
        <dbReference type="EMBL" id="NML15395.1"/>
    </source>
</evidence>
<evidence type="ECO:0000256" key="1">
    <source>
        <dbReference type="ARBA" id="ARBA00000085"/>
    </source>
</evidence>
<keyword evidence="15" id="KW-0902">Two-component regulatory system</keyword>
<dbReference type="EC" id="2.7.13.3" evidence="3"/>
<keyword evidence="5" id="KW-0813">Transport</keyword>
<keyword evidence="10" id="KW-0812">Transmembrane</keyword>
<dbReference type="SUPFAM" id="SSF47384">
    <property type="entry name" value="Homodimeric domain of signal transducing histidine kinase"/>
    <property type="match status" value="1"/>
</dbReference>
<dbReference type="InterPro" id="IPR005467">
    <property type="entry name" value="His_kinase_dom"/>
</dbReference>
<dbReference type="GO" id="GO:0004721">
    <property type="term" value="F:phosphoprotein phosphatase activity"/>
    <property type="evidence" value="ECO:0007669"/>
    <property type="project" value="InterPro"/>
</dbReference>
<keyword evidence="20" id="KW-1185">Reference proteome</keyword>
<evidence type="ECO:0000256" key="2">
    <source>
        <dbReference type="ARBA" id="ARBA00004429"/>
    </source>
</evidence>
<evidence type="ECO:0000256" key="8">
    <source>
        <dbReference type="ARBA" id="ARBA00022592"/>
    </source>
</evidence>
<dbReference type="SMART" id="SM00387">
    <property type="entry name" value="HATPase_c"/>
    <property type="match status" value="1"/>
</dbReference>
<evidence type="ECO:0000256" key="16">
    <source>
        <dbReference type="ARBA" id="ARBA00023136"/>
    </source>
</evidence>
<dbReference type="InterPro" id="IPR000014">
    <property type="entry name" value="PAS"/>
</dbReference>
<keyword evidence="16" id="KW-0472">Membrane</keyword>
<evidence type="ECO:0000256" key="7">
    <source>
        <dbReference type="ARBA" id="ARBA00022553"/>
    </source>
</evidence>
<dbReference type="AlphaFoldDB" id="A0A848F9J3"/>